<evidence type="ECO:0000259" key="1">
    <source>
        <dbReference type="Pfam" id="PF01370"/>
    </source>
</evidence>
<comment type="caution">
    <text evidence="3">The sequence shown here is derived from an EMBL/GenBank/DDBJ whole genome shotgun (WGS) entry which is preliminary data.</text>
</comment>
<dbReference type="PANTHER" id="PTHR43245:SF55">
    <property type="entry name" value="NAD(P)-BINDING DOMAIN-CONTAINING PROTEIN"/>
    <property type="match status" value="1"/>
</dbReference>
<reference evidence="3" key="1">
    <citation type="submission" date="2020-10" db="EMBL/GenBank/DDBJ databases">
        <title>ChiBAC.</title>
        <authorList>
            <person name="Zenner C."/>
            <person name="Hitch T.C.A."/>
            <person name="Clavel T."/>
        </authorList>
    </citation>
    <scope>NUCLEOTIDE SEQUENCE</scope>
    <source>
        <strain evidence="3">DSM 107454</strain>
    </source>
</reference>
<evidence type="ECO:0000259" key="2">
    <source>
        <dbReference type="Pfam" id="PF14667"/>
    </source>
</evidence>
<evidence type="ECO:0000313" key="4">
    <source>
        <dbReference type="Proteomes" id="UP000806542"/>
    </source>
</evidence>
<dbReference type="InterPro" id="IPR011051">
    <property type="entry name" value="RmlC_Cupin_sf"/>
</dbReference>
<proteinExistence type="predicted"/>
<dbReference type="InterPro" id="IPR036291">
    <property type="entry name" value="NAD(P)-bd_dom_sf"/>
</dbReference>
<dbReference type="AlphaFoldDB" id="A0A9D5R8T9"/>
<dbReference type="EMBL" id="JADCKB010000013">
    <property type="protein sequence ID" value="MBE5040317.1"/>
    <property type="molecule type" value="Genomic_DNA"/>
</dbReference>
<name>A0A9D5R8T9_9FIRM</name>
<feature type="domain" description="Capsular polysaccharide assembling protein CapF C-terminal" evidence="2">
    <location>
        <begin position="267"/>
        <end position="377"/>
    </location>
</feature>
<feature type="domain" description="NAD-dependent epimerase/dehydratase" evidence="1">
    <location>
        <begin position="3"/>
        <end position="197"/>
    </location>
</feature>
<dbReference type="SUPFAM" id="SSF51182">
    <property type="entry name" value="RmlC-like cupins"/>
    <property type="match status" value="1"/>
</dbReference>
<dbReference type="Proteomes" id="UP000806542">
    <property type="component" value="Unassembled WGS sequence"/>
</dbReference>
<protein>
    <submittedName>
        <fullName evidence="3">NAD-dependent epimerase/dehydratase family protein</fullName>
    </submittedName>
</protein>
<dbReference type="CDD" id="cd07007">
    <property type="entry name" value="cupin_CapF-like_C"/>
    <property type="match status" value="1"/>
</dbReference>
<keyword evidence="4" id="KW-1185">Reference proteome</keyword>
<dbReference type="RefSeq" id="WP_226392867.1">
    <property type="nucleotide sequence ID" value="NZ_JADCKB010000013.1"/>
</dbReference>
<sequence>MKILITGANGFIGQNLITSLHNLPAGWNSGFDVEEKLYLMEYDMESSPKLLEEYTKECDFVFHLAGVNRPKNSDEFMEGNAGLTESLLNHLKNNHNKAPVLITSSIQAELDNAYGISKKVAEEMVLQYGKENGVQTFVYRLPNVFGKWCRPNYNSVVATFAFQIARDIPITIHDSAHKMQLVYIDDVITEFLLALTGKEHRAQSFCYIPTTYETTVGEIAHFLHSFRQSRNNIQIPCMEENSLEKKLYSTYLSYLPENMFSYALNAHIDARGSFTELFRSADRGQVSVNITKPGIIKGNHWHHTKTEKFVVISGHGVIRLRKIQDSNVIEYFVDGEKPEVIDIPPGYTHQIVNNGSSDLITVIWCSECYDPNHPDTYFLEI</sequence>
<accession>A0A9D5R8T9</accession>
<evidence type="ECO:0000313" key="3">
    <source>
        <dbReference type="EMBL" id="MBE5040317.1"/>
    </source>
</evidence>
<dbReference type="InterPro" id="IPR029303">
    <property type="entry name" value="CapF_C"/>
</dbReference>
<dbReference type="InterPro" id="IPR014710">
    <property type="entry name" value="RmlC-like_jellyroll"/>
</dbReference>
<dbReference type="PANTHER" id="PTHR43245">
    <property type="entry name" value="BIFUNCTIONAL POLYMYXIN RESISTANCE PROTEIN ARNA"/>
    <property type="match status" value="1"/>
</dbReference>
<dbReference type="InterPro" id="IPR050177">
    <property type="entry name" value="Lipid_A_modif_metabolic_enz"/>
</dbReference>
<gene>
    <name evidence="3" type="ORF">INF28_07555</name>
</gene>
<dbReference type="Gene3D" id="3.40.50.720">
    <property type="entry name" value="NAD(P)-binding Rossmann-like Domain"/>
    <property type="match status" value="1"/>
</dbReference>
<dbReference type="Pfam" id="PF01370">
    <property type="entry name" value="Epimerase"/>
    <property type="match status" value="1"/>
</dbReference>
<dbReference type="SUPFAM" id="SSF51735">
    <property type="entry name" value="NAD(P)-binding Rossmann-fold domains"/>
    <property type="match status" value="1"/>
</dbReference>
<dbReference type="Pfam" id="PF14667">
    <property type="entry name" value="Polysacc_synt_C"/>
    <property type="match status" value="1"/>
</dbReference>
<organism evidence="3 4">
    <name type="scientific">Ructibacterium gallinarum</name>
    <dbReference type="NCBI Taxonomy" id="2779355"/>
    <lineage>
        <taxon>Bacteria</taxon>
        <taxon>Bacillati</taxon>
        <taxon>Bacillota</taxon>
        <taxon>Clostridia</taxon>
        <taxon>Eubacteriales</taxon>
        <taxon>Oscillospiraceae</taxon>
        <taxon>Ructibacterium</taxon>
    </lineage>
</organism>
<dbReference type="Gene3D" id="2.60.120.10">
    <property type="entry name" value="Jelly Rolls"/>
    <property type="match status" value="1"/>
</dbReference>
<dbReference type="InterPro" id="IPR001509">
    <property type="entry name" value="Epimerase_deHydtase"/>
</dbReference>